<dbReference type="Gene3D" id="3.40.50.300">
    <property type="entry name" value="P-loop containing nucleotide triphosphate hydrolases"/>
    <property type="match status" value="2"/>
</dbReference>
<dbReference type="SUPFAM" id="SSF52540">
    <property type="entry name" value="P-loop containing nucleoside triphosphate hydrolases"/>
    <property type="match status" value="1"/>
</dbReference>
<evidence type="ECO:0000256" key="6">
    <source>
        <dbReference type="SAM" id="MobiDB-lite"/>
    </source>
</evidence>
<keyword evidence="3" id="KW-0067">ATP-binding</keyword>
<dbReference type="GO" id="GO:0005524">
    <property type="term" value="F:ATP binding"/>
    <property type="evidence" value="ECO:0007669"/>
    <property type="project" value="UniProtKB-KW"/>
</dbReference>
<comment type="catalytic activity">
    <reaction evidence="4">
        <text>Couples ATP hydrolysis with the unwinding of duplex DNA by translocating in the 3'-5' direction.</text>
        <dbReference type="EC" id="5.6.2.4"/>
    </reaction>
</comment>
<comment type="similarity">
    <text evidence="1">Belongs to the helicase family. RecQ subfamily.</text>
</comment>
<keyword evidence="10" id="KW-1185">Reference proteome</keyword>
<keyword evidence="2" id="KW-0547">Nucleotide-binding</keyword>
<feature type="domain" description="Helicase C-terminal" evidence="8">
    <location>
        <begin position="267"/>
        <end position="421"/>
    </location>
</feature>
<evidence type="ECO:0000259" key="7">
    <source>
        <dbReference type="PROSITE" id="PS51192"/>
    </source>
</evidence>
<dbReference type="Proteomes" id="UP000284706">
    <property type="component" value="Unassembled WGS sequence"/>
</dbReference>
<dbReference type="GO" id="GO:0005737">
    <property type="term" value="C:cytoplasm"/>
    <property type="evidence" value="ECO:0007669"/>
    <property type="project" value="TreeGrafter"/>
</dbReference>
<dbReference type="GO" id="GO:0009378">
    <property type="term" value="F:four-way junction helicase activity"/>
    <property type="evidence" value="ECO:0007669"/>
    <property type="project" value="TreeGrafter"/>
</dbReference>
<feature type="domain" description="Helicase ATP-binding" evidence="7">
    <location>
        <begin position="39"/>
        <end position="219"/>
    </location>
</feature>
<evidence type="ECO:0000313" key="10">
    <source>
        <dbReference type="Proteomes" id="UP000284706"/>
    </source>
</evidence>
<dbReference type="GO" id="GO:0005694">
    <property type="term" value="C:chromosome"/>
    <property type="evidence" value="ECO:0007669"/>
    <property type="project" value="TreeGrafter"/>
</dbReference>
<dbReference type="GO" id="GO:0043138">
    <property type="term" value="F:3'-5' DNA helicase activity"/>
    <property type="evidence" value="ECO:0007669"/>
    <property type="project" value="UniProtKB-EC"/>
</dbReference>
<name>A0A409YNQ1_9AGAR</name>
<dbReference type="GO" id="GO:0005634">
    <property type="term" value="C:nucleus"/>
    <property type="evidence" value="ECO:0007669"/>
    <property type="project" value="TreeGrafter"/>
</dbReference>
<dbReference type="OrthoDB" id="3260945at2759"/>
<dbReference type="PROSITE" id="PS51194">
    <property type="entry name" value="HELICASE_CTER"/>
    <property type="match status" value="1"/>
</dbReference>
<dbReference type="AlphaFoldDB" id="A0A409YNQ1"/>
<evidence type="ECO:0000256" key="4">
    <source>
        <dbReference type="ARBA" id="ARBA00034617"/>
    </source>
</evidence>
<dbReference type="PROSITE" id="PS51192">
    <property type="entry name" value="HELICASE_ATP_BIND_1"/>
    <property type="match status" value="1"/>
</dbReference>
<dbReference type="PANTHER" id="PTHR13710">
    <property type="entry name" value="DNA HELICASE RECQ FAMILY MEMBER"/>
    <property type="match status" value="1"/>
</dbReference>
<dbReference type="InParanoid" id="A0A409YNQ1"/>
<organism evidence="9 10">
    <name type="scientific">Gymnopilus dilepis</name>
    <dbReference type="NCBI Taxonomy" id="231916"/>
    <lineage>
        <taxon>Eukaryota</taxon>
        <taxon>Fungi</taxon>
        <taxon>Dikarya</taxon>
        <taxon>Basidiomycota</taxon>
        <taxon>Agaricomycotina</taxon>
        <taxon>Agaricomycetes</taxon>
        <taxon>Agaricomycetidae</taxon>
        <taxon>Agaricales</taxon>
        <taxon>Agaricineae</taxon>
        <taxon>Hymenogastraceae</taxon>
        <taxon>Gymnopilus</taxon>
    </lineage>
</organism>
<gene>
    <name evidence="9" type="ORF">CVT26_015024</name>
</gene>
<evidence type="ECO:0000256" key="5">
    <source>
        <dbReference type="ARBA" id="ARBA00034808"/>
    </source>
</evidence>
<accession>A0A409YNQ1</accession>
<sequence length="729" mass="81595">MVPQPRWQDPHGLATINIIVKNLIPGWTNGLHPVQLELVSAILDQDDVLCCTATGDGKSAAFSIPTLVLQEYNRTPGTYIAGLPSRTRPIGVVITPTKGLAQNIVHELSKLSVSAFSYCKETLTEARKTGVRLATEIKECVKWQVICVDPEHLHDKEWREITEGPVFRANILFTCVDEVHLINEWGLSFRPSFSVIGAFLRGRFPSSMSVVGLSATLEPGAPTVSVCRSLGFFEGRFILIRRSNERPNTQFSIQYLPRGLSGDKFDFLLPYLADLRKTIIHCRTIDQVSRVHAYLWRLQPDGSDKLRRVRIYHSVCPADYNKETIQLLETDPQLQIVVSTVAFSNGLNAKTLLDSLSLGFGSTFNETWQEKGRVGRDPETIGRGVIFAPRRIIKEATSYLASVTSLSAPLHQRNDRSKKKAKLSTPAVFDKSKALVIVEKSCHIACINVCYENPSADPSRPNLPTLDCIAAGRRIPCLLCQQRQGSSSIDFPPSPMPPDLPSLPILTAPHTRRKASASKKDKLTKKERALAEEHLVKFGDSLWSTERRLDGNQYRPRSSYFPPRILSVILDALLIIHFPADLDSLLAGSWIYLSTHGRSLFDAIIDIQSSINTQRMTSKELALMKRRDRQPNSETIRNTSEISASSGDEPAREPDDGQPYSGRKRPALEDVTNTTKRQRMPRTAQPSVAQVTESYGPQYRTRRIAHLENEVHVTETRNSRMTSLRPRIP</sequence>
<dbReference type="InterPro" id="IPR027417">
    <property type="entry name" value="P-loop_NTPase"/>
</dbReference>
<feature type="compositionally biased region" description="Polar residues" evidence="6">
    <location>
        <begin position="632"/>
        <end position="646"/>
    </location>
</feature>
<evidence type="ECO:0000313" key="9">
    <source>
        <dbReference type="EMBL" id="PPR04699.1"/>
    </source>
</evidence>
<evidence type="ECO:0000256" key="3">
    <source>
        <dbReference type="ARBA" id="ARBA00022840"/>
    </source>
</evidence>
<dbReference type="InterPro" id="IPR014001">
    <property type="entry name" value="Helicase_ATP-bd"/>
</dbReference>
<dbReference type="CDD" id="cd18785">
    <property type="entry name" value="SF2_C"/>
    <property type="match status" value="1"/>
</dbReference>
<dbReference type="GO" id="GO:0003676">
    <property type="term" value="F:nucleic acid binding"/>
    <property type="evidence" value="ECO:0007669"/>
    <property type="project" value="InterPro"/>
</dbReference>
<dbReference type="InterPro" id="IPR001650">
    <property type="entry name" value="Helicase_C-like"/>
</dbReference>
<proteinExistence type="inferred from homology"/>
<dbReference type="EMBL" id="NHYE01000580">
    <property type="protein sequence ID" value="PPR04699.1"/>
    <property type="molecule type" value="Genomic_DNA"/>
</dbReference>
<evidence type="ECO:0000256" key="1">
    <source>
        <dbReference type="ARBA" id="ARBA00005446"/>
    </source>
</evidence>
<dbReference type="GO" id="GO:0000724">
    <property type="term" value="P:double-strand break repair via homologous recombination"/>
    <property type="evidence" value="ECO:0007669"/>
    <property type="project" value="TreeGrafter"/>
</dbReference>
<dbReference type="InterPro" id="IPR011545">
    <property type="entry name" value="DEAD/DEAH_box_helicase_dom"/>
</dbReference>
<evidence type="ECO:0000259" key="8">
    <source>
        <dbReference type="PROSITE" id="PS51194"/>
    </source>
</evidence>
<protein>
    <recommendedName>
        <fullName evidence="5">DNA 3'-5' helicase</fullName>
        <ecNumber evidence="5">5.6.2.4</ecNumber>
    </recommendedName>
</protein>
<evidence type="ECO:0000256" key="2">
    <source>
        <dbReference type="ARBA" id="ARBA00022741"/>
    </source>
</evidence>
<dbReference type="PANTHER" id="PTHR13710:SF120">
    <property type="entry name" value="BIFUNCTIONAL 3'-5' EXONUCLEASE_ATP-DEPENDENT HELICASE WRN"/>
    <property type="match status" value="1"/>
</dbReference>
<dbReference type="SMART" id="SM00487">
    <property type="entry name" value="DEXDc"/>
    <property type="match status" value="1"/>
</dbReference>
<dbReference type="EC" id="5.6.2.4" evidence="5"/>
<feature type="region of interest" description="Disordered" evidence="6">
    <location>
        <begin position="625"/>
        <end position="702"/>
    </location>
</feature>
<comment type="caution">
    <text evidence="9">The sequence shown here is derived from an EMBL/GenBank/DDBJ whole genome shotgun (WGS) entry which is preliminary data.</text>
</comment>
<reference evidence="9 10" key="1">
    <citation type="journal article" date="2018" name="Evol. Lett.">
        <title>Horizontal gene cluster transfer increased hallucinogenic mushroom diversity.</title>
        <authorList>
            <person name="Reynolds H.T."/>
            <person name="Vijayakumar V."/>
            <person name="Gluck-Thaler E."/>
            <person name="Korotkin H.B."/>
            <person name="Matheny P.B."/>
            <person name="Slot J.C."/>
        </authorList>
    </citation>
    <scope>NUCLEOTIDE SEQUENCE [LARGE SCALE GENOMIC DNA]</scope>
    <source>
        <strain evidence="9 10">SRW20</strain>
    </source>
</reference>
<feature type="compositionally biased region" description="Polar residues" evidence="6">
    <location>
        <begin position="684"/>
        <end position="695"/>
    </location>
</feature>
<dbReference type="STRING" id="231916.A0A409YNQ1"/>
<dbReference type="Pfam" id="PF00270">
    <property type="entry name" value="DEAD"/>
    <property type="match status" value="1"/>
</dbReference>